<accession>A0A7W6G4D9</accession>
<dbReference type="PANTHER" id="PTHR38643">
    <property type="entry name" value="PURINE NUCLEOSIDE PERMEASE C285.05-RELATED"/>
    <property type="match status" value="1"/>
</dbReference>
<feature type="signal peptide" evidence="1">
    <location>
        <begin position="1"/>
        <end position="23"/>
    </location>
</feature>
<dbReference type="GO" id="GO:0055085">
    <property type="term" value="P:transmembrane transport"/>
    <property type="evidence" value="ECO:0007669"/>
    <property type="project" value="InterPro"/>
</dbReference>
<comment type="caution">
    <text evidence="2">The sequence shown here is derived from an EMBL/GenBank/DDBJ whole genome shotgun (WGS) entry which is preliminary data.</text>
</comment>
<evidence type="ECO:0000313" key="3">
    <source>
        <dbReference type="Proteomes" id="UP000548867"/>
    </source>
</evidence>
<sequence length="378" mass="40538">MVMARYKALFLALMAGLAGPVSAAPMSPRAALAAIAKCAPAAPCAAHLPVRVVVVTLFEIGKDEGDRPGEFQLWKERAKLTQRIPFPQGYHDLYYNPDTQVLGIVTGMGNIKSATAALALGLDQRLDLSKAYWLVAGIAGIDPAAGSAGSAAWARYLVDGDMAHEIDAREIPAGWKYGYFPIHGSTKVEGDPLAGPAPVAANGEMFALNAGLAQWAYGLTKDLNLPDDASIAAQRELYKDFPAAQMPPHVMMGDQLAAMTYWHGEKMTQWGRDWVKYWTNGKGTFVTSAMEETGIIQSLEYLTKVGRADRNRVMVLRAGSNFTMPPPGMGAAENMARENAGYSGMTAALEALYAAGSKVVGEITTHWPRYEKSAPSAP</sequence>
<dbReference type="InterPro" id="IPR009486">
    <property type="entry name" value="Pur_nuclsid_perm"/>
</dbReference>
<dbReference type="Proteomes" id="UP000548867">
    <property type="component" value="Unassembled WGS sequence"/>
</dbReference>
<feature type="chain" id="PRO_5030680560" evidence="1">
    <location>
        <begin position="24"/>
        <end position="378"/>
    </location>
</feature>
<dbReference type="AlphaFoldDB" id="A0A7W6G4D9"/>
<keyword evidence="1" id="KW-0732">Signal</keyword>
<dbReference type="EMBL" id="JACIDX010000001">
    <property type="protein sequence ID" value="MBB3953128.1"/>
    <property type="molecule type" value="Genomic_DNA"/>
</dbReference>
<protein>
    <submittedName>
        <fullName evidence="2">Purine nucleoside permease</fullName>
    </submittedName>
</protein>
<dbReference type="PIRSF" id="PIRSF013171">
    <property type="entry name" value="Pur_nuclsid_perm"/>
    <property type="match status" value="1"/>
</dbReference>
<evidence type="ECO:0000256" key="1">
    <source>
        <dbReference type="SAM" id="SignalP"/>
    </source>
</evidence>
<name>A0A7W6G4D9_9SPHN</name>
<evidence type="ECO:0000313" key="2">
    <source>
        <dbReference type="EMBL" id="MBB3953128.1"/>
    </source>
</evidence>
<organism evidence="2 3">
    <name type="scientific">Novosphingobium sediminicola</name>
    <dbReference type="NCBI Taxonomy" id="563162"/>
    <lineage>
        <taxon>Bacteria</taxon>
        <taxon>Pseudomonadati</taxon>
        <taxon>Pseudomonadota</taxon>
        <taxon>Alphaproteobacteria</taxon>
        <taxon>Sphingomonadales</taxon>
        <taxon>Sphingomonadaceae</taxon>
        <taxon>Novosphingobium</taxon>
    </lineage>
</organism>
<dbReference type="PANTHER" id="PTHR38643:SF1">
    <property type="entry name" value="PURINE NUCLEOSIDE PERMEASE C285.05-RELATED"/>
    <property type="match status" value="1"/>
</dbReference>
<gene>
    <name evidence="2" type="ORF">GGR38_000040</name>
</gene>
<proteinExistence type="predicted"/>
<dbReference type="Pfam" id="PF06516">
    <property type="entry name" value="NUP"/>
    <property type="match status" value="1"/>
</dbReference>
<reference evidence="2 3" key="1">
    <citation type="submission" date="2020-08" db="EMBL/GenBank/DDBJ databases">
        <title>Genomic Encyclopedia of Type Strains, Phase IV (KMG-IV): sequencing the most valuable type-strain genomes for metagenomic binning, comparative biology and taxonomic classification.</title>
        <authorList>
            <person name="Goeker M."/>
        </authorList>
    </citation>
    <scope>NUCLEOTIDE SEQUENCE [LARGE SCALE GENOMIC DNA]</scope>
    <source>
        <strain evidence="2 3">DSM 27057</strain>
    </source>
</reference>
<dbReference type="RefSeq" id="WP_246404143.1">
    <property type="nucleotide sequence ID" value="NZ_JACIDX010000001.1"/>
</dbReference>
<keyword evidence="3" id="KW-1185">Reference proteome</keyword>